<dbReference type="InterPro" id="IPR003368">
    <property type="entry name" value="POMP_repeat"/>
</dbReference>
<keyword evidence="7" id="KW-0998">Cell outer membrane</keyword>
<dbReference type="SUPFAM" id="SSF51126">
    <property type="entry name" value="Pectin lyase-like"/>
    <property type="match status" value="1"/>
</dbReference>
<evidence type="ECO:0000256" key="1">
    <source>
        <dbReference type="ARBA" id="ARBA00004196"/>
    </source>
</evidence>
<keyword evidence="6" id="KW-0472">Membrane</keyword>
<evidence type="ECO:0000256" key="9">
    <source>
        <dbReference type="SAM" id="SignalP"/>
    </source>
</evidence>
<evidence type="ECO:0000256" key="8">
    <source>
        <dbReference type="SAM" id="MobiDB-lite"/>
    </source>
</evidence>
<name>A0A5C6XID7_9DELT</name>
<feature type="compositionally biased region" description="Acidic residues" evidence="8">
    <location>
        <begin position="31"/>
        <end position="51"/>
    </location>
</feature>
<dbReference type="OrthoDB" id="5410062at2"/>
<dbReference type="PANTHER" id="PTHR11319:SF35">
    <property type="entry name" value="OUTER MEMBRANE PROTEIN PMPC-RELATED"/>
    <property type="match status" value="1"/>
</dbReference>
<feature type="region of interest" description="Disordered" evidence="8">
    <location>
        <begin position="25"/>
        <end position="52"/>
    </location>
</feature>
<dbReference type="EMBL" id="VOSL01000014">
    <property type="protein sequence ID" value="TXD42688.1"/>
    <property type="molecule type" value="Genomic_DNA"/>
</dbReference>
<evidence type="ECO:0000256" key="7">
    <source>
        <dbReference type="ARBA" id="ARBA00023237"/>
    </source>
</evidence>
<evidence type="ECO:0000256" key="6">
    <source>
        <dbReference type="ARBA" id="ARBA00023136"/>
    </source>
</evidence>
<dbReference type="Gene3D" id="2.60.40.10">
    <property type="entry name" value="Immunoglobulins"/>
    <property type="match status" value="1"/>
</dbReference>
<gene>
    <name evidence="11" type="ORF">FRC96_03205</name>
</gene>
<evidence type="ECO:0000259" key="10">
    <source>
        <dbReference type="Pfam" id="PF13229"/>
    </source>
</evidence>
<evidence type="ECO:0000313" key="11">
    <source>
        <dbReference type="EMBL" id="TXD42688.1"/>
    </source>
</evidence>
<feature type="signal peptide" evidence="9">
    <location>
        <begin position="1"/>
        <end position="21"/>
    </location>
</feature>
<dbReference type="InterPro" id="IPR011050">
    <property type="entry name" value="Pectin_lyase_fold/virulence"/>
</dbReference>
<evidence type="ECO:0000256" key="4">
    <source>
        <dbReference type="ARBA" id="ARBA00022525"/>
    </source>
</evidence>
<dbReference type="RefSeq" id="WP_146972640.1">
    <property type="nucleotide sequence ID" value="NZ_VOSL01000014.1"/>
</dbReference>
<reference evidence="11 12" key="1">
    <citation type="submission" date="2019-08" db="EMBL/GenBank/DDBJ databases">
        <title>Bradymonadales sp. TMQ2.</title>
        <authorList>
            <person name="Liang Q."/>
        </authorList>
    </citation>
    <scope>NUCLEOTIDE SEQUENCE [LARGE SCALE GENOMIC DNA]</scope>
    <source>
        <strain evidence="11 12">TMQ2</strain>
    </source>
</reference>
<dbReference type="GO" id="GO:0009279">
    <property type="term" value="C:cell outer membrane"/>
    <property type="evidence" value="ECO:0007669"/>
    <property type="project" value="UniProtKB-SubCell"/>
</dbReference>
<keyword evidence="5 9" id="KW-0732">Signal</keyword>
<comment type="subcellular location">
    <subcellularLocation>
        <location evidence="1">Cell envelope</location>
    </subcellularLocation>
    <subcellularLocation>
        <location evidence="2">Cell outer membrane</location>
    </subcellularLocation>
    <subcellularLocation>
        <location evidence="3">Secreted</location>
    </subcellularLocation>
</comment>
<dbReference type="PANTHER" id="PTHR11319">
    <property type="entry name" value="G PROTEIN-COUPLED RECEPTOR-RELATED"/>
    <property type="match status" value="1"/>
</dbReference>
<keyword evidence="4" id="KW-0964">Secreted</keyword>
<evidence type="ECO:0000313" key="12">
    <source>
        <dbReference type="Proteomes" id="UP000321046"/>
    </source>
</evidence>
<dbReference type="InterPro" id="IPR039448">
    <property type="entry name" value="Beta_helix"/>
</dbReference>
<evidence type="ECO:0000256" key="3">
    <source>
        <dbReference type="ARBA" id="ARBA00004613"/>
    </source>
</evidence>
<dbReference type="InterPro" id="IPR059226">
    <property type="entry name" value="Choice_anch_Q_dom"/>
</dbReference>
<dbReference type="Proteomes" id="UP000321046">
    <property type="component" value="Unassembled WGS sequence"/>
</dbReference>
<protein>
    <recommendedName>
        <fullName evidence="10">Right handed beta helix domain-containing protein</fullName>
    </recommendedName>
</protein>
<dbReference type="NCBIfam" id="TIGR01376">
    <property type="entry name" value="POMP_repeat"/>
    <property type="match status" value="1"/>
</dbReference>
<dbReference type="InterPro" id="IPR013783">
    <property type="entry name" value="Ig-like_fold"/>
</dbReference>
<organism evidence="11 12">
    <name type="scientific">Lujinxingia vulgaris</name>
    <dbReference type="NCBI Taxonomy" id="2600176"/>
    <lineage>
        <taxon>Bacteria</taxon>
        <taxon>Deltaproteobacteria</taxon>
        <taxon>Bradymonadales</taxon>
        <taxon>Lujinxingiaceae</taxon>
        <taxon>Lujinxingia</taxon>
    </lineage>
</organism>
<feature type="domain" description="Right handed beta helix" evidence="10">
    <location>
        <begin position="656"/>
        <end position="777"/>
    </location>
</feature>
<comment type="caution">
    <text evidence="11">The sequence shown here is derived from an EMBL/GenBank/DDBJ whole genome shotgun (WGS) entry which is preliminary data.</text>
</comment>
<feature type="chain" id="PRO_5022804942" description="Right handed beta helix domain-containing protein" evidence="9">
    <location>
        <begin position="22"/>
        <end position="1028"/>
    </location>
</feature>
<dbReference type="GO" id="GO:0005576">
    <property type="term" value="C:extracellular region"/>
    <property type="evidence" value="ECO:0007669"/>
    <property type="project" value="UniProtKB-SubCell"/>
</dbReference>
<sequence length="1028" mass="107754">MFPKIPLAILTLLLSLSIACGDDPIGRPDSDTDTDIETDTGDTDPDTDPDPDTPRLIIPGSLELSAALGASATTTFVVQNAGLADLELELESQDAWLTPSLDQLTLSPDAQESIMVTATCADENLVRSTDLFVRSNDPRALETTVAVTLVCGDAELLSDLNIEVEGLPEGLAADVTVSGPESFEATLTGSDEFTDLTPGTYTLSAARVGDDLLYDPSQASQTLELIGGRTKTAIVNYALVPGSLQVSVTGLPAGETPTIEFVDADQNSTSVPADGLLEGLTPGDYQLIPADLIVGTTTYSASTATVTILSAIRSEATIAYADVVELGSMQIAATGLPAGAAFTTRIQGEGLDTYVVGAQTVENLATGEYTLTFQDFSADGVIYSAPPVDVSVTTGDPAVATAAYSAGDTTLIVHVSTSLPMDLDFEILSGGNVVQTFSTSDDTTETLLLNPGSYTIELASYPQVADDVGNVTQFAGLGDSFTLIAGATVERNVSVTIPTVVTQGGDNGPGSLRGVVASVNEGSTIRFAPDVQEVALTSRVLINKPLHLLGDGQPGDLVIRGAGDHGLFEVLPNMDVTFENLTLRDGHAEFGGAIYSQGKLTLRRVDLRSNHATDQGGAVWQDERPVDFFFVRALDNSSDGDGGAVYVARIFVHIRDCLFEGNNAVGKGGALFAFEIYEGYNAVLQRNLFNENTAAQGGAIYAGIYGYFQNNTFTANNATLRGGAFYHHSGDDLVLTHNTFTANGSPEGAAIWKYQNAALTLDRNLIASNATGGGALYTPLGSGGSLFTSSGYNVLGDVNVNIVTTQPTDIVGDATYNAHLLPLADNGGFTQSVAVGSASDAYQAVPKALCMDAIGVEPLGYDQRMAPRSSGAFCTVGAWEVGSTRSGTFEDFEAMDFFDDGYGDHTFYGREGFPFRFLEGRKQGDYPIEGQGLLLRDATSRLGAIIPGGLSSISLQFRKAFTGGADRSIEIRINGQVVATSQVIGPPAQSEDATVYTVEANGLNIAGPFALEIRNLGAQVVIDNLVWD</sequence>
<evidence type="ECO:0000256" key="2">
    <source>
        <dbReference type="ARBA" id="ARBA00004442"/>
    </source>
</evidence>
<accession>A0A5C6XID7</accession>
<dbReference type="NCBIfam" id="NF041518">
    <property type="entry name" value="choice_anch_Q"/>
    <property type="match status" value="1"/>
</dbReference>
<dbReference type="AlphaFoldDB" id="A0A5C6XID7"/>
<dbReference type="PROSITE" id="PS51257">
    <property type="entry name" value="PROKAR_LIPOPROTEIN"/>
    <property type="match status" value="1"/>
</dbReference>
<dbReference type="Pfam" id="PF13229">
    <property type="entry name" value="Beta_helix"/>
    <property type="match status" value="1"/>
</dbReference>
<evidence type="ECO:0000256" key="5">
    <source>
        <dbReference type="ARBA" id="ARBA00022729"/>
    </source>
</evidence>
<proteinExistence type="predicted"/>